<dbReference type="Proteomes" id="UP000756132">
    <property type="component" value="Chromosome 4"/>
</dbReference>
<reference evidence="1" key="1">
    <citation type="submission" date="2021-12" db="EMBL/GenBank/DDBJ databases">
        <authorList>
            <person name="Zaccaron A."/>
            <person name="Stergiopoulos I."/>
        </authorList>
    </citation>
    <scope>NUCLEOTIDE SEQUENCE</scope>
    <source>
        <strain evidence="1">Race5_Kim</strain>
    </source>
</reference>
<dbReference type="GeneID" id="71984824"/>
<dbReference type="OrthoDB" id="1933717at2759"/>
<gene>
    <name evidence="1" type="ORF">CLAFUR5_04946</name>
</gene>
<evidence type="ECO:0000313" key="2">
    <source>
        <dbReference type="Proteomes" id="UP000756132"/>
    </source>
</evidence>
<sequence length="106" mass="11597">MGRLALLRFGDFLNADYADQALLSVGIHPGGVPTELAKGMPEGMHSVLIDEPGLAGDTIVWLTAQRRDWLAGRYVSVAWDMEELEGKRSKIEGEDLLKVTLDVGMD</sequence>
<dbReference type="EMBL" id="CP090166">
    <property type="protein sequence ID" value="UJO16540.1"/>
    <property type="molecule type" value="Genomic_DNA"/>
</dbReference>
<reference evidence="1" key="2">
    <citation type="journal article" date="2022" name="Microb. Genom.">
        <title>A chromosome-scale genome assembly of the tomato pathogen Cladosporium fulvum reveals a compartmentalized genome architecture and the presence of a dispensable chromosome.</title>
        <authorList>
            <person name="Zaccaron A.Z."/>
            <person name="Chen L.H."/>
            <person name="Samaras A."/>
            <person name="Stergiopoulos I."/>
        </authorList>
    </citation>
    <scope>NUCLEOTIDE SEQUENCE</scope>
    <source>
        <strain evidence="1">Race5_Kim</strain>
    </source>
</reference>
<organism evidence="1 2">
    <name type="scientific">Passalora fulva</name>
    <name type="common">Tomato leaf mold</name>
    <name type="synonym">Cladosporium fulvum</name>
    <dbReference type="NCBI Taxonomy" id="5499"/>
    <lineage>
        <taxon>Eukaryota</taxon>
        <taxon>Fungi</taxon>
        <taxon>Dikarya</taxon>
        <taxon>Ascomycota</taxon>
        <taxon>Pezizomycotina</taxon>
        <taxon>Dothideomycetes</taxon>
        <taxon>Dothideomycetidae</taxon>
        <taxon>Mycosphaerellales</taxon>
        <taxon>Mycosphaerellaceae</taxon>
        <taxon>Fulvia</taxon>
    </lineage>
</organism>
<accession>A0A9Q8LFN7</accession>
<dbReference type="OMA" id="NADYADQ"/>
<evidence type="ECO:0000313" key="1">
    <source>
        <dbReference type="EMBL" id="UJO16540.1"/>
    </source>
</evidence>
<dbReference type="AlphaFoldDB" id="A0A9Q8LFN7"/>
<name>A0A9Q8LFN7_PASFU</name>
<dbReference type="SUPFAM" id="SSF51735">
    <property type="entry name" value="NAD(P)-binding Rossmann-fold domains"/>
    <property type="match status" value="1"/>
</dbReference>
<dbReference type="KEGG" id="ffu:CLAFUR5_04946"/>
<dbReference type="InterPro" id="IPR036291">
    <property type="entry name" value="NAD(P)-bd_dom_sf"/>
</dbReference>
<protein>
    <submittedName>
        <fullName evidence="1">Short chain dehydrogenase citE</fullName>
    </submittedName>
</protein>
<dbReference type="RefSeq" id="XP_047760906.1">
    <property type="nucleotide sequence ID" value="XM_047904094.1"/>
</dbReference>
<keyword evidence="2" id="KW-1185">Reference proteome</keyword>
<proteinExistence type="predicted"/>